<dbReference type="PANTHER" id="PTHR34293:SF1">
    <property type="entry name" value="HTH-TYPE TRANSCRIPTIONAL REGULATOR TRMBL2"/>
    <property type="match status" value="1"/>
</dbReference>
<protein>
    <submittedName>
        <fullName evidence="2">Transcriptional regulator, TrmB</fullName>
    </submittedName>
</protein>
<gene>
    <name evidence="2" type="ORF">MY1_1095</name>
</gene>
<evidence type="ECO:0000259" key="1">
    <source>
        <dbReference type="Pfam" id="PF01978"/>
    </source>
</evidence>
<dbReference type="Pfam" id="PF01978">
    <property type="entry name" value="TrmB"/>
    <property type="match status" value="1"/>
</dbReference>
<dbReference type="Gene3D" id="1.10.10.10">
    <property type="entry name" value="Winged helix-like DNA-binding domain superfamily/Winged helix DNA-binding domain"/>
    <property type="match status" value="1"/>
</dbReference>
<evidence type="ECO:0000313" key="2">
    <source>
        <dbReference type="EMBL" id="EGP93855.1"/>
    </source>
</evidence>
<reference evidence="2 3" key="1">
    <citation type="journal article" date="2011" name="J. Bacteriol.">
        <title>Genome Sequence of an Ammonia-Oxidizing Soil Archaeon, "Candidatus Nitrosoarchaeum koreensis" MY1.</title>
        <authorList>
            <person name="Kim B.K."/>
            <person name="Jung M.Y."/>
            <person name="Yu D.S."/>
            <person name="Park S.J."/>
            <person name="Oh T.K."/>
            <person name="Rhee S.K."/>
            <person name="Kim J.F."/>
        </authorList>
    </citation>
    <scope>NUCLEOTIDE SEQUENCE [LARGE SCALE GENOMIC DNA]</scope>
    <source>
        <strain evidence="2 3">MY1</strain>
    </source>
</reference>
<dbReference type="Proteomes" id="UP000004440">
    <property type="component" value="Unassembled WGS sequence"/>
</dbReference>
<comment type="caution">
    <text evidence="2">The sequence shown here is derived from an EMBL/GenBank/DDBJ whole genome shotgun (WGS) entry which is preliminary data.</text>
</comment>
<dbReference type="PANTHER" id="PTHR34293">
    <property type="entry name" value="HTH-TYPE TRANSCRIPTIONAL REGULATOR TRMBL2"/>
    <property type="match status" value="1"/>
</dbReference>
<dbReference type="EMBL" id="AFPU01000001">
    <property type="protein sequence ID" value="EGP93855.1"/>
    <property type="molecule type" value="Genomic_DNA"/>
</dbReference>
<sequence length="274" mass="31306">MLQLGNFPVDKANYEEIKEYFSTFGLTPNQVKVFFYLGKVGQRSASDIAKAADIPRSETYHLLTALQNKGIVSATFEHPIKFSALPIQEAIHVLVSTETERLKKLKKSGPILEKLWEKIPGFSADPNEEPEEKFQVLQGGNQVNSKIFDMILNAKNECRILGSEKDMIKFYHANFLEALKERNIDYKILSPVSKKSQYIFKNMDKTKIKELCSTVKDNLCFLIKDDDEVLFFIKNSTGSNREMRAICTNSETIIYSKSLLFNNYWSNESIGDSN</sequence>
<dbReference type="InterPro" id="IPR036388">
    <property type="entry name" value="WH-like_DNA-bd_sf"/>
</dbReference>
<evidence type="ECO:0000313" key="3">
    <source>
        <dbReference type="Proteomes" id="UP000004440"/>
    </source>
</evidence>
<dbReference type="AlphaFoldDB" id="F9CX53"/>
<dbReference type="InterPro" id="IPR002831">
    <property type="entry name" value="Tscrpt_reg_TrmB_N"/>
</dbReference>
<dbReference type="SUPFAM" id="SSF46785">
    <property type="entry name" value="Winged helix' DNA-binding domain"/>
    <property type="match status" value="1"/>
</dbReference>
<dbReference type="STRING" id="1001994.MY1_1095"/>
<keyword evidence="3" id="KW-1185">Reference proteome</keyword>
<organism evidence="2 3">
    <name type="scientific">Nitrosarchaeum koreense MY1</name>
    <dbReference type="NCBI Taxonomy" id="1001994"/>
    <lineage>
        <taxon>Archaea</taxon>
        <taxon>Nitrososphaerota</taxon>
        <taxon>Nitrososphaeria</taxon>
        <taxon>Nitrosopumilales</taxon>
        <taxon>Nitrosopumilaceae</taxon>
        <taxon>Nitrosarchaeum</taxon>
    </lineage>
</organism>
<accession>F9CX53</accession>
<dbReference type="InterPro" id="IPR051797">
    <property type="entry name" value="TrmB-like"/>
</dbReference>
<dbReference type="PATRIC" id="fig|1001994.6.peg.1081"/>
<dbReference type="InterPro" id="IPR036390">
    <property type="entry name" value="WH_DNA-bd_sf"/>
</dbReference>
<feature type="domain" description="Transcription regulator TrmB N-terminal" evidence="1">
    <location>
        <begin position="23"/>
        <end position="87"/>
    </location>
</feature>
<name>F9CX53_9ARCH</name>
<proteinExistence type="predicted"/>